<evidence type="ECO:0000256" key="2">
    <source>
        <dbReference type="ARBA" id="ARBA00007651"/>
    </source>
</evidence>
<evidence type="ECO:0000256" key="4">
    <source>
        <dbReference type="ARBA" id="ARBA00022475"/>
    </source>
</evidence>
<evidence type="ECO:0000313" key="11">
    <source>
        <dbReference type="EMBL" id="KAK7365161.1"/>
    </source>
</evidence>
<comment type="subcellular location">
    <subcellularLocation>
        <location evidence="1 8">Cell membrane</location>
        <topology evidence="1 8">Multi-pass membrane protein</topology>
    </subcellularLocation>
</comment>
<evidence type="ECO:0000256" key="5">
    <source>
        <dbReference type="ARBA" id="ARBA00022692"/>
    </source>
</evidence>
<comment type="subunit">
    <text evidence="3 8">Homodimer and heterodimers.</text>
</comment>
<evidence type="ECO:0000256" key="3">
    <source>
        <dbReference type="ARBA" id="ARBA00011489"/>
    </source>
</evidence>
<dbReference type="AlphaFoldDB" id="A0AAN9N2L0"/>
<dbReference type="GO" id="GO:0005886">
    <property type="term" value="C:plasma membrane"/>
    <property type="evidence" value="ECO:0007669"/>
    <property type="project" value="UniProtKB-SubCell"/>
</dbReference>
<keyword evidence="7 8" id="KW-0472">Membrane</keyword>
<dbReference type="PANTHER" id="PTHR33573:SF38">
    <property type="entry name" value="CASP-LIKE PROTEIN 4A1"/>
    <property type="match status" value="1"/>
</dbReference>
<feature type="compositionally biased region" description="Basic residues" evidence="9">
    <location>
        <begin position="38"/>
        <end position="49"/>
    </location>
</feature>
<evidence type="ECO:0000256" key="6">
    <source>
        <dbReference type="ARBA" id="ARBA00022989"/>
    </source>
</evidence>
<accession>A0AAN9N2L0</accession>
<keyword evidence="5 8" id="KW-0812">Transmembrane</keyword>
<feature type="transmembrane region" description="Helical" evidence="8">
    <location>
        <begin position="202"/>
        <end position="224"/>
    </location>
</feature>
<feature type="transmembrane region" description="Helical" evidence="8">
    <location>
        <begin position="127"/>
        <end position="149"/>
    </location>
</feature>
<dbReference type="Proteomes" id="UP001374584">
    <property type="component" value="Unassembled WGS sequence"/>
</dbReference>
<feature type="region of interest" description="Disordered" evidence="9">
    <location>
        <begin position="1"/>
        <end position="71"/>
    </location>
</feature>
<gene>
    <name evidence="11" type="ORF">VNO80_13999</name>
</gene>
<keyword evidence="6 8" id="KW-1133">Transmembrane helix</keyword>
<protein>
    <recommendedName>
        <fullName evidence="8">CASP-like protein</fullName>
    </recommendedName>
</protein>
<dbReference type="PANTHER" id="PTHR33573">
    <property type="entry name" value="CASP-LIKE PROTEIN 4A4"/>
    <property type="match status" value="1"/>
</dbReference>
<evidence type="ECO:0000313" key="12">
    <source>
        <dbReference type="Proteomes" id="UP001374584"/>
    </source>
</evidence>
<evidence type="ECO:0000256" key="7">
    <source>
        <dbReference type="ARBA" id="ARBA00023136"/>
    </source>
</evidence>
<dbReference type="InterPro" id="IPR006702">
    <property type="entry name" value="CASP_dom"/>
</dbReference>
<name>A0AAN9N2L0_PHACN</name>
<feature type="transmembrane region" description="Helical" evidence="8">
    <location>
        <begin position="245"/>
        <end position="262"/>
    </location>
</feature>
<keyword evidence="4 8" id="KW-1003">Cell membrane</keyword>
<feature type="domain" description="Casparian strip membrane protein" evidence="10">
    <location>
        <begin position="127"/>
        <end position="291"/>
    </location>
</feature>
<organism evidence="11 12">
    <name type="scientific">Phaseolus coccineus</name>
    <name type="common">Scarlet runner bean</name>
    <name type="synonym">Phaseolus multiflorus</name>
    <dbReference type="NCBI Taxonomy" id="3886"/>
    <lineage>
        <taxon>Eukaryota</taxon>
        <taxon>Viridiplantae</taxon>
        <taxon>Streptophyta</taxon>
        <taxon>Embryophyta</taxon>
        <taxon>Tracheophyta</taxon>
        <taxon>Spermatophyta</taxon>
        <taxon>Magnoliopsida</taxon>
        <taxon>eudicotyledons</taxon>
        <taxon>Gunneridae</taxon>
        <taxon>Pentapetalae</taxon>
        <taxon>rosids</taxon>
        <taxon>fabids</taxon>
        <taxon>Fabales</taxon>
        <taxon>Fabaceae</taxon>
        <taxon>Papilionoideae</taxon>
        <taxon>50 kb inversion clade</taxon>
        <taxon>NPAAA clade</taxon>
        <taxon>indigoferoid/millettioid clade</taxon>
        <taxon>Phaseoleae</taxon>
        <taxon>Phaseolus</taxon>
    </lineage>
</organism>
<evidence type="ECO:0000256" key="8">
    <source>
        <dbReference type="RuleBase" id="RU361233"/>
    </source>
</evidence>
<comment type="caution">
    <text evidence="11">The sequence shown here is derived from an EMBL/GenBank/DDBJ whole genome shotgun (WGS) entry which is preliminary data.</text>
</comment>
<reference evidence="11 12" key="1">
    <citation type="submission" date="2024-01" db="EMBL/GenBank/DDBJ databases">
        <title>The genomes of 5 underutilized Papilionoideae crops provide insights into root nodulation and disease resistanc.</title>
        <authorList>
            <person name="Jiang F."/>
        </authorList>
    </citation>
    <scope>NUCLEOTIDE SEQUENCE [LARGE SCALE GENOMIC DNA]</scope>
    <source>
        <strain evidence="11">JINMINGXINNONG_FW02</strain>
        <tissue evidence="11">Leaves</tissue>
    </source>
</reference>
<evidence type="ECO:0000256" key="9">
    <source>
        <dbReference type="SAM" id="MobiDB-lite"/>
    </source>
</evidence>
<dbReference type="EMBL" id="JAYMYR010000005">
    <property type="protein sequence ID" value="KAK7365161.1"/>
    <property type="molecule type" value="Genomic_DNA"/>
</dbReference>
<proteinExistence type="inferred from homology"/>
<dbReference type="Pfam" id="PF04535">
    <property type="entry name" value="CASP_dom"/>
    <property type="match status" value="1"/>
</dbReference>
<keyword evidence="12" id="KW-1185">Reference proteome</keyword>
<evidence type="ECO:0000256" key="1">
    <source>
        <dbReference type="ARBA" id="ARBA00004651"/>
    </source>
</evidence>
<sequence length="307" mass="34866">MTTTKSETSSQEKKGDRMKKHSEKTEEEEELKPSKKKEQSHHHNHHHPISKPPSAPTLRDSFNSSHSHHSFSEGDLQMVAASHSHSISDGAIKVVKEEVNNKSVIVMDVEDVEEGARDGVPRKVSKWYIVLLSLRIAAFVFCKIAFSVLASDRRKKLHKASSKRWNESPNTWYGFYYESPSSSSELDSQIHWYYFEEFKYCLSVNVIGFVYSALQIFDLVKYFITKRHTVDPKLRGYFNFAMDQVMAYLLISASSSAATTAHNLSYGVSEEDKFMEIAKASVALSFLAFVAFASSSIVSAFIFCRFN</sequence>
<evidence type="ECO:0000259" key="10">
    <source>
        <dbReference type="Pfam" id="PF04535"/>
    </source>
</evidence>
<comment type="similarity">
    <text evidence="2 8">Belongs to the Casparian strip membrane proteins (CASP) family.</text>
</comment>
<feature type="transmembrane region" description="Helical" evidence="8">
    <location>
        <begin position="282"/>
        <end position="304"/>
    </location>
</feature>